<proteinExistence type="predicted"/>
<dbReference type="AlphaFoldDB" id="A0A267GBC3"/>
<evidence type="ECO:0000259" key="2">
    <source>
        <dbReference type="PROSITE" id="PS50181"/>
    </source>
</evidence>
<dbReference type="InterPro" id="IPR006553">
    <property type="entry name" value="Leu-rich_rpt_Cys-con_subtyp"/>
</dbReference>
<evidence type="ECO:0000313" key="4">
    <source>
        <dbReference type="Proteomes" id="UP000215902"/>
    </source>
</evidence>
<dbReference type="SMART" id="SM00367">
    <property type="entry name" value="LRR_CC"/>
    <property type="match status" value="10"/>
</dbReference>
<feature type="domain" description="F-box" evidence="2">
    <location>
        <begin position="243"/>
        <end position="289"/>
    </location>
</feature>
<keyword evidence="1" id="KW-0833">Ubl conjugation pathway</keyword>
<dbReference type="OrthoDB" id="2153609at2759"/>
<dbReference type="EMBL" id="NIVC01000454">
    <property type="protein sequence ID" value="PAA82747.1"/>
    <property type="molecule type" value="Genomic_DNA"/>
</dbReference>
<protein>
    <recommendedName>
        <fullName evidence="2">F-box domain-containing protein</fullName>
    </recommendedName>
</protein>
<dbReference type="GO" id="GO:0019005">
    <property type="term" value="C:SCF ubiquitin ligase complex"/>
    <property type="evidence" value="ECO:0007669"/>
    <property type="project" value="TreeGrafter"/>
</dbReference>
<dbReference type="InterPro" id="IPR001810">
    <property type="entry name" value="F-box_dom"/>
</dbReference>
<gene>
    <name evidence="3" type="ORF">BOX15_Mlig024818g1</name>
</gene>
<dbReference type="STRING" id="282301.A0A267GBC3"/>
<dbReference type="PANTHER" id="PTHR13318:SF152">
    <property type="entry name" value="F-BOX_LRR-REPEAT PROTEIN 4"/>
    <property type="match status" value="1"/>
</dbReference>
<evidence type="ECO:0000256" key="1">
    <source>
        <dbReference type="ARBA" id="ARBA00022786"/>
    </source>
</evidence>
<name>A0A267GBC3_9PLAT</name>
<dbReference type="PANTHER" id="PTHR13318">
    <property type="entry name" value="PARTNER OF PAIRED, ISOFORM B-RELATED"/>
    <property type="match status" value="1"/>
</dbReference>
<dbReference type="Proteomes" id="UP000215902">
    <property type="component" value="Unassembled WGS sequence"/>
</dbReference>
<dbReference type="InterPro" id="IPR032675">
    <property type="entry name" value="LRR_dom_sf"/>
</dbReference>
<dbReference type="GO" id="GO:0031146">
    <property type="term" value="P:SCF-dependent proteasomal ubiquitin-dependent protein catabolic process"/>
    <property type="evidence" value="ECO:0007669"/>
    <property type="project" value="TreeGrafter"/>
</dbReference>
<dbReference type="SUPFAM" id="SSF52047">
    <property type="entry name" value="RNI-like"/>
    <property type="match status" value="1"/>
</dbReference>
<comment type="caution">
    <text evidence="3">The sequence shown here is derived from an EMBL/GenBank/DDBJ whole genome shotgun (WGS) entry which is preliminary data.</text>
</comment>
<dbReference type="Gene3D" id="1.20.1280.50">
    <property type="match status" value="1"/>
</dbReference>
<sequence>MQRSVSEDILLNKKPIRQFPCKVVAFSSQYGSEDGSYSVRQLVGTGPSVYPRYGDFCEACVLRYYGPWWSQAPSAAPPIGTRPGSLPAGYCSEDFVEVEYSQPVRLQRIRVYETFVPGCLVAVFARSLAPEGADAEADLWHRVWRRPGPSKEPHASRVFEPPTDSCWPPVPPNRLVNRLRLEFNCCLAAYYTEIDTVELIGTAGIDSGDQEAAVQPLAEQVASLSLVDAAGPAGDSADPAASAGWFGRWPSELLSRLLGLLDLQSLLRLGQTCRLLNHFSADPLLYRSLSLRPYCLRLKDDHLLSLAERLTACRQLELSWCSGVGPATFCQLVNCRLDDGARVGRQLTALRLASCGFLDDTCLTAIAESCPALNELDLSGCNSARTTVLGFSALATGLRRLRRLNLYRCGIGLEQLLALIRANPDLRHVNLGACPVMTDFADGVVVELAACCRGLLSLDLWRSRGLGCLGVTALADGCPGLLELDIGWCTRVNSSTGCLAELAQKCRSLQKLFLTANRTIRDVDVEQIAKHCRDLRQLDILGSNQVSLEAVQFVLRSCPKLEMFDVSFCGQIKRASVECLKADYPHCSLQMSFQNQQ</sequence>
<dbReference type="PROSITE" id="PS50181">
    <property type="entry name" value="FBOX"/>
    <property type="match status" value="1"/>
</dbReference>
<dbReference type="Gene3D" id="3.80.10.10">
    <property type="entry name" value="Ribonuclease Inhibitor"/>
    <property type="match status" value="2"/>
</dbReference>
<evidence type="ECO:0000313" key="3">
    <source>
        <dbReference type="EMBL" id="PAA82747.1"/>
    </source>
</evidence>
<organism evidence="3 4">
    <name type="scientific">Macrostomum lignano</name>
    <dbReference type="NCBI Taxonomy" id="282301"/>
    <lineage>
        <taxon>Eukaryota</taxon>
        <taxon>Metazoa</taxon>
        <taxon>Spiralia</taxon>
        <taxon>Lophotrochozoa</taxon>
        <taxon>Platyhelminthes</taxon>
        <taxon>Rhabditophora</taxon>
        <taxon>Macrostomorpha</taxon>
        <taxon>Macrostomida</taxon>
        <taxon>Macrostomidae</taxon>
        <taxon>Macrostomum</taxon>
    </lineage>
</organism>
<dbReference type="SUPFAM" id="SSF81383">
    <property type="entry name" value="F-box domain"/>
    <property type="match status" value="1"/>
</dbReference>
<dbReference type="FunFam" id="3.80.10.10:FF:000152">
    <property type="entry name" value="F-box/LRR-repeat protein 4 isoform X1"/>
    <property type="match status" value="1"/>
</dbReference>
<dbReference type="Pfam" id="PF12937">
    <property type="entry name" value="F-box-like"/>
    <property type="match status" value="1"/>
</dbReference>
<dbReference type="InterPro" id="IPR036047">
    <property type="entry name" value="F-box-like_dom_sf"/>
</dbReference>
<keyword evidence="4" id="KW-1185">Reference proteome</keyword>
<accession>A0A267GBC3</accession>
<reference evidence="3 4" key="1">
    <citation type="submission" date="2017-06" db="EMBL/GenBank/DDBJ databases">
        <title>A platform for efficient transgenesis in Macrostomum lignano, a flatworm model organism for stem cell research.</title>
        <authorList>
            <person name="Berezikov E."/>
        </authorList>
    </citation>
    <scope>NUCLEOTIDE SEQUENCE [LARGE SCALE GENOMIC DNA]</scope>
    <source>
        <strain evidence="3">DV1</strain>
        <tissue evidence="3">Whole organism</tissue>
    </source>
</reference>